<feature type="transmembrane region" description="Helical" evidence="9">
    <location>
        <begin position="582"/>
        <end position="610"/>
    </location>
</feature>
<keyword evidence="8" id="KW-0175">Coiled coil</keyword>
<gene>
    <name evidence="10" type="ORF">SAMN02745245_01705</name>
</gene>
<dbReference type="GO" id="GO:0051117">
    <property type="term" value="F:ATPase binding"/>
    <property type="evidence" value="ECO:0007669"/>
    <property type="project" value="TreeGrafter"/>
</dbReference>
<evidence type="ECO:0000313" key="10">
    <source>
        <dbReference type="EMBL" id="SHH59966.1"/>
    </source>
</evidence>
<name>A0A1M5UAU4_9FIRM</name>
<accession>A0A1M5UAU4</accession>
<feature type="transmembrane region" description="Helical" evidence="9">
    <location>
        <begin position="405"/>
        <end position="424"/>
    </location>
</feature>
<keyword evidence="4 9" id="KW-0812">Transmembrane</keyword>
<feature type="transmembrane region" description="Helical" evidence="9">
    <location>
        <begin position="476"/>
        <end position="498"/>
    </location>
</feature>
<feature type="transmembrane region" description="Helical" evidence="9">
    <location>
        <begin position="444"/>
        <end position="464"/>
    </location>
</feature>
<organism evidence="10 11">
    <name type="scientific">Anaerosphaera aminiphila DSM 21120</name>
    <dbReference type="NCBI Taxonomy" id="1120995"/>
    <lineage>
        <taxon>Bacteria</taxon>
        <taxon>Bacillati</taxon>
        <taxon>Bacillota</taxon>
        <taxon>Tissierellia</taxon>
        <taxon>Tissierellales</taxon>
        <taxon>Peptoniphilaceae</taxon>
        <taxon>Anaerosphaera</taxon>
    </lineage>
</organism>
<feature type="transmembrane region" description="Helical" evidence="9">
    <location>
        <begin position="554"/>
        <end position="575"/>
    </location>
</feature>
<keyword evidence="7 9" id="KW-0472">Membrane</keyword>
<dbReference type="InterPro" id="IPR002490">
    <property type="entry name" value="V-ATPase_116kDa_su"/>
</dbReference>
<evidence type="ECO:0000256" key="8">
    <source>
        <dbReference type="SAM" id="Coils"/>
    </source>
</evidence>
<reference evidence="10 11" key="1">
    <citation type="submission" date="2016-11" db="EMBL/GenBank/DDBJ databases">
        <authorList>
            <person name="Jaros S."/>
            <person name="Januszkiewicz K."/>
            <person name="Wedrychowicz H."/>
        </authorList>
    </citation>
    <scope>NUCLEOTIDE SEQUENCE [LARGE SCALE GENOMIC DNA]</scope>
    <source>
        <strain evidence="10 11">DSM 21120</strain>
    </source>
</reference>
<dbReference type="GO" id="GO:0046961">
    <property type="term" value="F:proton-transporting ATPase activity, rotational mechanism"/>
    <property type="evidence" value="ECO:0007669"/>
    <property type="project" value="InterPro"/>
</dbReference>
<evidence type="ECO:0000256" key="1">
    <source>
        <dbReference type="ARBA" id="ARBA00004141"/>
    </source>
</evidence>
<proteinExistence type="inferred from homology"/>
<evidence type="ECO:0000256" key="3">
    <source>
        <dbReference type="ARBA" id="ARBA00022448"/>
    </source>
</evidence>
<evidence type="ECO:0000256" key="5">
    <source>
        <dbReference type="ARBA" id="ARBA00022989"/>
    </source>
</evidence>
<dbReference type="PANTHER" id="PTHR11629">
    <property type="entry name" value="VACUOLAR PROTON ATPASES"/>
    <property type="match status" value="1"/>
</dbReference>
<keyword evidence="6" id="KW-0406">Ion transport</keyword>
<dbReference type="GO" id="GO:0007035">
    <property type="term" value="P:vacuolar acidification"/>
    <property type="evidence" value="ECO:0007669"/>
    <property type="project" value="TreeGrafter"/>
</dbReference>
<dbReference type="OrthoDB" id="9803814at2"/>
<dbReference type="Pfam" id="PF01496">
    <property type="entry name" value="V_ATPase_I"/>
    <property type="match status" value="2"/>
</dbReference>
<keyword evidence="11" id="KW-1185">Reference proteome</keyword>
<feature type="transmembrane region" description="Helical" evidence="9">
    <location>
        <begin position="504"/>
        <end position="523"/>
    </location>
</feature>
<dbReference type="GO" id="GO:0033179">
    <property type="term" value="C:proton-transporting V-type ATPase, V0 domain"/>
    <property type="evidence" value="ECO:0007669"/>
    <property type="project" value="InterPro"/>
</dbReference>
<evidence type="ECO:0000256" key="6">
    <source>
        <dbReference type="ARBA" id="ARBA00023065"/>
    </source>
</evidence>
<evidence type="ECO:0000313" key="11">
    <source>
        <dbReference type="Proteomes" id="UP000184032"/>
    </source>
</evidence>
<protein>
    <submittedName>
        <fullName evidence="10">V/A-type H+-transporting ATPase subunit I</fullName>
    </submittedName>
</protein>
<dbReference type="GO" id="GO:0016471">
    <property type="term" value="C:vacuolar proton-transporting V-type ATPase complex"/>
    <property type="evidence" value="ECO:0007669"/>
    <property type="project" value="TreeGrafter"/>
</dbReference>
<evidence type="ECO:0000256" key="4">
    <source>
        <dbReference type="ARBA" id="ARBA00022692"/>
    </source>
</evidence>
<keyword evidence="3" id="KW-0813">Transport</keyword>
<dbReference type="STRING" id="1120995.SAMN02745245_01705"/>
<evidence type="ECO:0000256" key="9">
    <source>
        <dbReference type="SAM" id="Phobius"/>
    </source>
</evidence>
<keyword evidence="5 9" id="KW-1133">Transmembrane helix</keyword>
<comment type="subcellular location">
    <subcellularLocation>
        <location evidence="1">Membrane</location>
        <topology evidence="1">Multi-pass membrane protein</topology>
    </subcellularLocation>
</comment>
<evidence type="ECO:0000256" key="2">
    <source>
        <dbReference type="ARBA" id="ARBA00009904"/>
    </source>
</evidence>
<feature type="coiled-coil region" evidence="8">
    <location>
        <begin position="229"/>
        <end position="256"/>
    </location>
</feature>
<sequence>MAIVKMSKFNLFSFDSDRKNLLKSLQKFNDVHFNRLESEEDNYLTEINVSDALMELDNEITKAKWSIDLLSKFSEKKKGLDALKEGNKNLTLEELIKRAKSFDFNTNYEKLHNLADEKSTMEQRILSLESNISTLSPWQSIGVPIEELKSFGNVVVRIGTISAKYEEKLISEIKSFEFTSVEKVSSDKNFLYLVIYNDISEDEEIYEFLKESGFTSVEIKTKGILSENIKSMEGEISELKVKIIEIEEEIKSYRELLEDFQVYYEYLRNSKVRIESSENFIKTKSVDIIEGYVPTSDSDELIKLLDSVLKDNYYIQIEDADKDDPKVPIKLKNNKFVTAFESITAMYAMPKYNEIDPTPLFAPFYFVFAGIMVGDIGFGLLMVLGASIALKFFNLNKAMKGMVTFFRYLGVSTVMWGFVFGSFFGDLLPLKAIIDPAVDYMEMIMMSLIFGGIHIFFSLGIKGYMDIRDKKPFDALFDVGFWYMALVGVIVALISYLMNINPMIFKMAIIVMALGMIGIVLTGGRHEKSIAAKIGWGIYSLYGITSYLSDFVSYLRLMALALAGSFISVAINIIVRMLVGKGIFGIVAGVLIFVGFQLFNMFLSFLSAYVHTARLTYVEMFNKFYEGGGIPFKNMIAKSKYFNIEEE</sequence>
<dbReference type="RefSeq" id="WP_073185367.1">
    <property type="nucleotide sequence ID" value="NZ_FQXI01000015.1"/>
</dbReference>
<dbReference type="Proteomes" id="UP000184032">
    <property type="component" value="Unassembled WGS sequence"/>
</dbReference>
<feature type="transmembrane region" description="Helical" evidence="9">
    <location>
        <begin position="364"/>
        <end position="393"/>
    </location>
</feature>
<dbReference type="PANTHER" id="PTHR11629:SF63">
    <property type="entry name" value="V-TYPE PROTON ATPASE SUBUNIT A"/>
    <property type="match status" value="1"/>
</dbReference>
<dbReference type="AlphaFoldDB" id="A0A1M5UAU4"/>
<comment type="similarity">
    <text evidence="2">Belongs to the V-ATPase 116 kDa subunit family.</text>
</comment>
<evidence type="ECO:0000256" key="7">
    <source>
        <dbReference type="ARBA" id="ARBA00023136"/>
    </source>
</evidence>
<dbReference type="EMBL" id="FQXI01000015">
    <property type="protein sequence ID" value="SHH59966.1"/>
    <property type="molecule type" value="Genomic_DNA"/>
</dbReference>